<keyword evidence="3" id="KW-1185">Reference proteome</keyword>
<organism evidence="2 3">
    <name type="scientific">Curvularia kusanoi</name>
    <name type="common">Cochliobolus kusanoi</name>
    <dbReference type="NCBI Taxonomy" id="90978"/>
    <lineage>
        <taxon>Eukaryota</taxon>
        <taxon>Fungi</taxon>
        <taxon>Dikarya</taxon>
        <taxon>Ascomycota</taxon>
        <taxon>Pezizomycotina</taxon>
        <taxon>Dothideomycetes</taxon>
        <taxon>Pleosporomycetidae</taxon>
        <taxon>Pleosporales</taxon>
        <taxon>Pleosporineae</taxon>
        <taxon>Pleosporaceae</taxon>
        <taxon>Curvularia</taxon>
    </lineage>
</organism>
<evidence type="ECO:0000313" key="2">
    <source>
        <dbReference type="EMBL" id="KAF3006013.1"/>
    </source>
</evidence>
<dbReference type="AlphaFoldDB" id="A0A9P4TIN5"/>
<evidence type="ECO:0000313" key="3">
    <source>
        <dbReference type="Proteomes" id="UP000801428"/>
    </source>
</evidence>
<gene>
    <name evidence="2" type="ORF">E8E13_010586</name>
</gene>
<proteinExistence type="predicted"/>
<dbReference type="InterPro" id="IPR016181">
    <property type="entry name" value="Acyl_CoA_acyltransferase"/>
</dbReference>
<dbReference type="InterPro" id="IPR000182">
    <property type="entry name" value="GNAT_dom"/>
</dbReference>
<name>A0A9P4TIN5_CURKU</name>
<protein>
    <recommendedName>
        <fullName evidence="1">N-acetyltransferase domain-containing protein</fullName>
    </recommendedName>
</protein>
<accession>A0A9P4TIN5</accession>
<dbReference type="EMBL" id="SWKU01000006">
    <property type="protein sequence ID" value="KAF3006013.1"/>
    <property type="molecule type" value="Genomic_DNA"/>
</dbReference>
<feature type="domain" description="N-acetyltransferase" evidence="1">
    <location>
        <begin position="25"/>
        <end position="216"/>
    </location>
</feature>
<comment type="caution">
    <text evidence="2">The sequence shown here is derived from an EMBL/GenBank/DDBJ whole genome shotgun (WGS) entry which is preliminary data.</text>
</comment>
<dbReference type="PANTHER" id="PTHR43792">
    <property type="entry name" value="GNAT FAMILY, PUTATIVE (AFU_ORTHOLOGUE AFUA_3G00765)-RELATED-RELATED"/>
    <property type="match status" value="1"/>
</dbReference>
<dbReference type="SUPFAM" id="SSF55729">
    <property type="entry name" value="Acyl-CoA N-acyltransferases (Nat)"/>
    <property type="match status" value="1"/>
</dbReference>
<dbReference type="Pfam" id="PF13302">
    <property type="entry name" value="Acetyltransf_3"/>
    <property type="match status" value="1"/>
</dbReference>
<dbReference type="GO" id="GO:0016747">
    <property type="term" value="F:acyltransferase activity, transferring groups other than amino-acyl groups"/>
    <property type="evidence" value="ECO:0007669"/>
    <property type="project" value="InterPro"/>
</dbReference>
<dbReference type="InterPro" id="IPR051531">
    <property type="entry name" value="N-acetyltransferase"/>
</dbReference>
<dbReference type="OrthoDB" id="4072826at2759"/>
<dbReference type="Gene3D" id="3.40.630.30">
    <property type="match status" value="1"/>
</dbReference>
<evidence type="ECO:0000259" key="1">
    <source>
        <dbReference type="Pfam" id="PF13302"/>
    </source>
</evidence>
<dbReference type="Proteomes" id="UP000801428">
    <property type="component" value="Unassembled WGS sequence"/>
</dbReference>
<reference evidence="2" key="1">
    <citation type="submission" date="2019-04" db="EMBL/GenBank/DDBJ databases">
        <title>Sequencing of skin fungus with MAO and IRED activity.</title>
        <authorList>
            <person name="Marsaioli A.J."/>
            <person name="Bonatto J.M.C."/>
            <person name="Reis Junior O."/>
        </authorList>
    </citation>
    <scope>NUCLEOTIDE SEQUENCE</scope>
    <source>
        <strain evidence="2">30M1</strain>
    </source>
</reference>
<sequence>MDPVLTTPRLKLTLLTHAERGSKELEWLHELRSNKQSQAWSIHGPSTTLTDTEKIITSYIPSAPCTSSSTPSSQPPSSCSPPSYKIAYAIHNSSHFVGLITITSLTPGRYLPLPAHLVIPTDEETNTLVVELAYSFLPSAWGKGYATEALGAVLGDVRGTGTGTGTGTSMGADAEEEGNGGVGAAKAAFWKPWERVWMRVIVNERNPASLRVMRKMAGCGVREMGVFEWKGERIFLGGEWRTEDNLVIFGGWLKG</sequence>
<dbReference type="PANTHER" id="PTHR43792:SF1">
    <property type="entry name" value="N-ACETYLTRANSFERASE DOMAIN-CONTAINING PROTEIN"/>
    <property type="match status" value="1"/>
</dbReference>